<dbReference type="AlphaFoldDB" id="A0A517P1E3"/>
<evidence type="ECO:0000313" key="2">
    <source>
        <dbReference type="Proteomes" id="UP000319817"/>
    </source>
</evidence>
<dbReference type="RefSeq" id="WP_145420971.1">
    <property type="nucleotide sequence ID" value="NZ_CP036526.1"/>
</dbReference>
<name>A0A517P1E3_9BACT</name>
<dbReference type="Proteomes" id="UP000319817">
    <property type="component" value="Chromosome"/>
</dbReference>
<gene>
    <name evidence="1" type="ORF">K239x_52070</name>
</gene>
<sequence>MLTIAQLTTEPTNEVSEAAIVTPMETLPSDAEISSRVLNIRSRWSVEERIARRREADSRFADLLCALIDADTAA</sequence>
<protein>
    <submittedName>
        <fullName evidence="1">Uncharacterized protein</fullName>
    </submittedName>
</protein>
<proteinExistence type="predicted"/>
<evidence type="ECO:0000313" key="1">
    <source>
        <dbReference type="EMBL" id="QDT13190.1"/>
    </source>
</evidence>
<dbReference type="OrthoDB" id="289161at2"/>
<dbReference type="EMBL" id="CP036526">
    <property type="protein sequence ID" value="QDT13190.1"/>
    <property type="molecule type" value="Genomic_DNA"/>
</dbReference>
<keyword evidence="2" id="KW-1185">Reference proteome</keyword>
<reference evidence="1 2" key="1">
    <citation type="submission" date="2019-02" db="EMBL/GenBank/DDBJ databases">
        <title>Deep-cultivation of Planctomycetes and their phenomic and genomic characterization uncovers novel biology.</title>
        <authorList>
            <person name="Wiegand S."/>
            <person name="Jogler M."/>
            <person name="Boedeker C."/>
            <person name="Pinto D."/>
            <person name="Vollmers J."/>
            <person name="Rivas-Marin E."/>
            <person name="Kohn T."/>
            <person name="Peeters S.H."/>
            <person name="Heuer A."/>
            <person name="Rast P."/>
            <person name="Oberbeckmann S."/>
            <person name="Bunk B."/>
            <person name="Jeske O."/>
            <person name="Meyerdierks A."/>
            <person name="Storesund J.E."/>
            <person name="Kallscheuer N."/>
            <person name="Luecker S."/>
            <person name="Lage O.M."/>
            <person name="Pohl T."/>
            <person name="Merkel B.J."/>
            <person name="Hornburger P."/>
            <person name="Mueller R.-W."/>
            <person name="Bruemmer F."/>
            <person name="Labrenz M."/>
            <person name="Spormann A.M."/>
            <person name="Op den Camp H."/>
            <person name="Overmann J."/>
            <person name="Amann R."/>
            <person name="Jetten M.S.M."/>
            <person name="Mascher T."/>
            <person name="Medema M.H."/>
            <person name="Devos D.P."/>
            <person name="Kaster A.-K."/>
            <person name="Ovreas L."/>
            <person name="Rohde M."/>
            <person name="Galperin M.Y."/>
            <person name="Jogler C."/>
        </authorList>
    </citation>
    <scope>NUCLEOTIDE SEQUENCE [LARGE SCALE GENOMIC DNA]</scope>
    <source>
        <strain evidence="1 2">K23_9</strain>
    </source>
</reference>
<accession>A0A517P1E3</accession>
<organism evidence="1 2">
    <name type="scientific">Stieleria marina</name>
    <dbReference type="NCBI Taxonomy" id="1930275"/>
    <lineage>
        <taxon>Bacteria</taxon>
        <taxon>Pseudomonadati</taxon>
        <taxon>Planctomycetota</taxon>
        <taxon>Planctomycetia</taxon>
        <taxon>Pirellulales</taxon>
        <taxon>Pirellulaceae</taxon>
        <taxon>Stieleria</taxon>
    </lineage>
</organism>